<evidence type="ECO:0000256" key="7">
    <source>
        <dbReference type="ARBA" id="ARBA00022777"/>
    </source>
</evidence>
<dbReference type="InterPro" id="IPR017665">
    <property type="entry name" value="Guanylate_kinase"/>
</dbReference>
<dbReference type="NCBIfam" id="TIGR03263">
    <property type="entry name" value="guanyl_kin"/>
    <property type="match status" value="1"/>
</dbReference>
<gene>
    <name evidence="11" type="primary">gmk</name>
    <name evidence="14" type="ORF">FHS44_002982</name>
</gene>
<keyword evidence="7 11" id="KW-0418">Kinase</keyword>
<name>A0A7W7VMM6_9ACTN</name>
<dbReference type="EC" id="2.7.4.8" evidence="3 11"/>
<comment type="catalytic activity">
    <reaction evidence="10 11">
        <text>GMP + ATP = GDP + ADP</text>
        <dbReference type="Rhea" id="RHEA:20780"/>
        <dbReference type="ChEBI" id="CHEBI:30616"/>
        <dbReference type="ChEBI" id="CHEBI:58115"/>
        <dbReference type="ChEBI" id="CHEBI:58189"/>
        <dbReference type="ChEBI" id="CHEBI:456216"/>
        <dbReference type="EC" id="2.7.4.8"/>
    </reaction>
</comment>
<comment type="similarity">
    <text evidence="2 11">Belongs to the guanylate kinase family.</text>
</comment>
<proteinExistence type="inferred from homology"/>
<dbReference type="Proteomes" id="UP000552644">
    <property type="component" value="Unassembled WGS sequence"/>
</dbReference>
<evidence type="ECO:0000256" key="3">
    <source>
        <dbReference type="ARBA" id="ARBA00012961"/>
    </source>
</evidence>
<dbReference type="RefSeq" id="WP_184714601.1">
    <property type="nucleotide sequence ID" value="NZ_JACHJP010000002.1"/>
</dbReference>
<keyword evidence="5 11" id="KW-0808">Transferase</keyword>
<dbReference type="PANTHER" id="PTHR23117">
    <property type="entry name" value="GUANYLATE KINASE-RELATED"/>
    <property type="match status" value="1"/>
</dbReference>
<comment type="subcellular location">
    <subcellularLocation>
        <location evidence="11">Cytoplasm</location>
    </subcellularLocation>
</comment>
<dbReference type="GO" id="GO:0005524">
    <property type="term" value="F:ATP binding"/>
    <property type="evidence" value="ECO:0007669"/>
    <property type="project" value="UniProtKB-UniRule"/>
</dbReference>
<dbReference type="HAMAP" id="MF_00328">
    <property type="entry name" value="Guanylate_kinase"/>
    <property type="match status" value="1"/>
</dbReference>
<evidence type="ECO:0000259" key="13">
    <source>
        <dbReference type="PROSITE" id="PS50052"/>
    </source>
</evidence>
<comment type="caution">
    <text evidence="14">The sequence shown here is derived from an EMBL/GenBank/DDBJ whole genome shotgun (WGS) entry which is preliminary data.</text>
</comment>
<evidence type="ECO:0000256" key="12">
    <source>
        <dbReference type="SAM" id="MobiDB-lite"/>
    </source>
</evidence>
<keyword evidence="8 11" id="KW-0067">ATP-binding</keyword>
<evidence type="ECO:0000256" key="6">
    <source>
        <dbReference type="ARBA" id="ARBA00022741"/>
    </source>
</evidence>
<reference evidence="14 15" key="1">
    <citation type="submission" date="2020-08" db="EMBL/GenBank/DDBJ databases">
        <title>Genomic Encyclopedia of Type Strains, Phase III (KMG-III): the genomes of soil and plant-associated and newly described type strains.</title>
        <authorList>
            <person name="Whitman W."/>
        </authorList>
    </citation>
    <scope>NUCLEOTIDE SEQUENCE [LARGE SCALE GENOMIC DNA]</scope>
    <source>
        <strain evidence="14 15">CECT 8840</strain>
    </source>
</reference>
<dbReference type="CDD" id="cd00071">
    <property type="entry name" value="GMPK"/>
    <property type="match status" value="1"/>
</dbReference>
<evidence type="ECO:0000256" key="4">
    <source>
        <dbReference type="ARBA" id="ARBA00016296"/>
    </source>
</evidence>
<evidence type="ECO:0000256" key="1">
    <source>
        <dbReference type="ARBA" id="ARBA00003531"/>
    </source>
</evidence>
<dbReference type="Gene3D" id="3.30.63.10">
    <property type="entry name" value="Guanylate Kinase phosphate binding domain"/>
    <property type="match status" value="1"/>
</dbReference>
<dbReference type="Gene3D" id="3.40.50.300">
    <property type="entry name" value="P-loop containing nucleotide triphosphate hydrolases"/>
    <property type="match status" value="1"/>
</dbReference>
<protein>
    <recommendedName>
        <fullName evidence="4 11">Guanylate kinase</fullName>
        <ecNumber evidence="3 11">2.7.4.8</ecNumber>
    </recommendedName>
    <alternativeName>
        <fullName evidence="9 11">GMP kinase</fullName>
    </alternativeName>
</protein>
<keyword evidence="6 11" id="KW-0547">Nucleotide-binding</keyword>
<keyword evidence="11" id="KW-0963">Cytoplasm</keyword>
<dbReference type="Pfam" id="PF00625">
    <property type="entry name" value="Guanylate_kin"/>
    <property type="match status" value="1"/>
</dbReference>
<keyword evidence="15" id="KW-1185">Reference proteome</keyword>
<dbReference type="GO" id="GO:0004385">
    <property type="term" value="F:GMP kinase activity"/>
    <property type="evidence" value="ECO:0007669"/>
    <property type="project" value="UniProtKB-UniRule"/>
</dbReference>
<dbReference type="InterPro" id="IPR008145">
    <property type="entry name" value="GK/Ca_channel_bsu"/>
</dbReference>
<accession>A0A7W7VMM6</accession>
<feature type="region of interest" description="Disordered" evidence="12">
    <location>
        <begin position="1"/>
        <end position="26"/>
    </location>
</feature>
<dbReference type="SMART" id="SM00072">
    <property type="entry name" value="GuKc"/>
    <property type="match status" value="1"/>
</dbReference>
<dbReference type="SUPFAM" id="SSF52540">
    <property type="entry name" value="P-loop containing nucleoside triphosphate hydrolases"/>
    <property type="match status" value="1"/>
</dbReference>
<evidence type="ECO:0000256" key="5">
    <source>
        <dbReference type="ARBA" id="ARBA00022679"/>
    </source>
</evidence>
<organism evidence="14 15">
    <name type="scientific">Streptosporangium saharense</name>
    <dbReference type="NCBI Taxonomy" id="1706840"/>
    <lineage>
        <taxon>Bacteria</taxon>
        <taxon>Bacillati</taxon>
        <taxon>Actinomycetota</taxon>
        <taxon>Actinomycetes</taxon>
        <taxon>Streptosporangiales</taxon>
        <taxon>Streptosporangiaceae</taxon>
        <taxon>Streptosporangium</taxon>
    </lineage>
</organism>
<evidence type="ECO:0000256" key="9">
    <source>
        <dbReference type="ARBA" id="ARBA00030128"/>
    </source>
</evidence>
<dbReference type="PROSITE" id="PS50052">
    <property type="entry name" value="GUANYLATE_KINASE_2"/>
    <property type="match status" value="1"/>
</dbReference>
<evidence type="ECO:0000256" key="2">
    <source>
        <dbReference type="ARBA" id="ARBA00005790"/>
    </source>
</evidence>
<dbReference type="InterPro" id="IPR020590">
    <property type="entry name" value="Guanylate_kinase_CS"/>
</dbReference>
<dbReference type="AlphaFoldDB" id="A0A7W7VMM6"/>
<comment type="function">
    <text evidence="1 11">Essential for recycling GMP and indirectly, cGMP.</text>
</comment>
<sequence>MSPVEGPEGARAFPGPTGNRLTVLSGPSGVGKSTVVAELRRAHPQVWLSVSVTTRKPRPGETHGVEYFFVDDAEFDRLAASGELLEWAEFAGNRYGTPRAPVLAKLTAGVPTLLEIDLQGARQVRASMPEALLVFLAPPSWQELEKRLRGRGTEPEDVIARRLAAGRIEMAAEQEFDLTLVNTSVQEVCHRLIALLADAPEASSPGRSPS</sequence>
<dbReference type="PROSITE" id="PS00856">
    <property type="entry name" value="GUANYLATE_KINASE_1"/>
    <property type="match status" value="1"/>
</dbReference>
<evidence type="ECO:0000256" key="10">
    <source>
        <dbReference type="ARBA" id="ARBA00048594"/>
    </source>
</evidence>
<dbReference type="InterPro" id="IPR008144">
    <property type="entry name" value="Guanylate_kin-like_dom"/>
</dbReference>
<feature type="domain" description="Guanylate kinase-like" evidence="13">
    <location>
        <begin position="19"/>
        <end position="197"/>
    </location>
</feature>
<evidence type="ECO:0000313" key="14">
    <source>
        <dbReference type="EMBL" id="MBB4915897.1"/>
    </source>
</evidence>
<feature type="binding site" evidence="11">
    <location>
        <begin position="26"/>
        <end position="33"/>
    </location>
    <ligand>
        <name>ATP</name>
        <dbReference type="ChEBI" id="CHEBI:30616"/>
    </ligand>
</feature>
<dbReference type="InterPro" id="IPR027417">
    <property type="entry name" value="P-loop_NTPase"/>
</dbReference>
<dbReference type="EMBL" id="JACHJP010000002">
    <property type="protein sequence ID" value="MBB4915897.1"/>
    <property type="molecule type" value="Genomic_DNA"/>
</dbReference>
<dbReference type="PANTHER" id="PTHR23117:SF13">
    <property type="entry name" value="GUANYLATE KINASE"/>
    <property type="match status" value="1"/>
</dbReference>
<evidence type="ECO:0000256" key="8">
    <source>
        <dbReference type="ARBA" id="ARBA00022840"/>
    </source>
</evidence>
<evidence type="ECO:0000313" key="15">
    <source>
        <dbReference type="Proteomes" id="UP000552644"/>
    </source>
</evidence>
<dbReference type="GO" id="GO:0005829">
    <property type="term" value="C:cytosol"/>
    <property type="evidence" value="ECO:0007669"/>
    <property type="project" value="TreeGrafter"/>
</dbReference>
<evidence type="ECO:0000256" key="11">
    <source>
        <dbReference type="HAMAP-Rule" id="MF_00328"/>
    </source>
</evidence>
<dbReference type="FunFam" id="3.30.63.10:FF:000002">
    <property type="entry name" value="Guanylate kinase 1"/>
    <property type="match status" value="1"/>
</dbReference>